<dbReference type="Proteomes" id="UP000290889">
    <property type="component" value="Chromosome"/>
</dbReference>
<sequence>MDKKILLLLFLVSGFAFSQTTVNLQDQCNCEVLSGTAVTSPGTTTPSGADTGDIYVNTNTGVIYFWDGDSWELTSSDDQQLQNFSFNAGTNILSLDIEDGNTVTVDLSSLSSTGTDDQALSLAGNILTLEDGGTVDLTPFLDNTDDQIITAFSIDASNILTLTLENGNTQTVDLSGLVGTDDQTAAEVTYDNTTSGLTATDVQAAIDEINALAGTVALVDNGDGTYDFTDAAGNTTIISDTSISTMVDNLDGTYTYTDETGATQVIDTNASSNPYDNTTSGLTATDVQAAIDEINALAGTVALVDNGDGTYDFTDAAGNTTIISDTSISTLVDNLDGTYTYTDETGATQVIDTNASSNPYDNTTSGLTATDVQAAIDEINALAGTVALVDNGDGTYDFTDAAGNTTIISDTSISTLVDNLDGTYTYTDETGATQVIDTNASSNPYDNTTSGLTATDVQAAIDEINALAGTVALVDNGDGTYDFTDAAGNTTIISDTSISTLVDNLDGTYTYTDETGATQVIDTNASSNPYDNTTSGLTATDVQAAIDEINALAGTVALVDNGDGTYDFTDAAGNTTIISDTSISTLVDNLDGTYTYTDETGATQVIDTNASSNPYDNTTSGLTATDVQAAIDEINALAGTVALVDNGDGTYDFTDAAGNTTIISDTSISTLVDNLDGTYTYTDETGATQVIDTNASSNPYDNTTSGLTATDVQAAIDEINALAGTVALVDNGDGTYDFTDAAGNTTIISDTSISTMVDNLDGTYTYTDETGATQVIDTNASSNPYDNTTSGLTATDVQAAIDEINALAGTVALVDNGDGTYDFTDAAGNTTIISDTSISTMVDNLDGTYTYTDETGATQVIDTNASSNPYDNTTSGLTATDVQAAIDEINALAGTVALVDNLDGTYTFTDASGSNTTISDTSISTLVNNGDATFTYTDETGTPVTIDLISADANNDIIAGSDGGLYLNVASVAVGETITNIADNGDGTFTYTNENGIPQTINKADVTDNVDGTYTFDNNDGTPVTISTTAASNPYDNTTSGLTATDVQAAIDEVSAGSTDDQNISGSGLAGTNLTIGIENGASEVVDLSSLVGTDDQIANEVNITDAGGNFTSTEVEGALAELAAGSTDDQNISGSGLAGTNLTIGIENGASEVVDLSSLVGTDDQTAAEVTYDNTTSGLTAVDVQAAIDEVAAGSTDDQNISGSGLAGTNLTIGIENGASEVVDLSSLVGTDDQDLTGASLSGANILQIDIENGSSTTVDLSSLDDSGTDDQNISGSGLAGTNLTIGIENGASEVVDLSSLVGTDDQTAAEVTYDNTTSGLTAVDIQAAIDEVAAGSTDDQNISGSGLAGTNLTIGIENGASEVVDLSSLVGTDDQIASEVNITDAGGNFTSTEVEGALAELAAGSTDDQNISGSGLAGTNLTIGIENGASEVVDLSSLVGTDDQTAAEVTYDNTTSGLTAVDVQAAIDEVAAGSTDDQNISGSGLAGTNLTIGIENGASEVVDLSSLVGTDDQNLSTDSTPGNISIEDGNSLTLNVDDADADATNEFNTALGMNAGALEVTDAGGTLSTSLISTDANNDISSGSDGALYLNVASVTISETITNIADNGDGTFTYTNENGVPQTISKADVTDNTDGTYTFDNNDGSPVTISTTAASNPYDNTTSGLTATDVQAAIDEVAGGSTDDQNISGSGLAGTNLTIGIENGTSEVVDLSSLVGTDDQIASEVNITDAGGNFTSTEVEGALAELAAGSTDDQNISGSGLAGTNLTIGIENGASEVVDLSSLVGTDDQDLTGASLSGANILQIDIENGASTTVDLSSLDDSGTDDQNISGSGLAGTNLTIGIENGTSEVVDLSSLVGTDDQTAAEVTYDNTTSGLTAVDVQAAIDEVAAGSTDDQDISGSGLAGTNLTIGIENGASEVVDLSSLVGSDDQNISGSGLAGTNLTIGIENGTSEVVDLSSLVGTDDQNLTGASLSGANVLQIDIENGASTTVDLSSLDDSGTDDQNISGSGLAGTNLTIGIENGTSEVVDLSSLVGTDDQTAAEVTYDNTTSGLTAVDVQAAIDEVAAGSTDDQDISGSGLAGTNLTIGIENGASEVVDLSSLVGSDDQNISGSGLAGTNLTIGIENGTSEVVDLSSLVGTDDQIASEVNITDAGGNFTSTEVEGALAELAAGSTDDQDISGSGLAGTNLTIGIENGASEVVDLSSLVGTDDQDLTGASLSGANILQIDIENGASTTVDLSSLDDSGTDDQNISGSGLAGTNLTIGIENGTSEVVDLSSLVGTDDQTAAEVTYDNTTSGLTAVDVQAAIDEVAAGSTDDQDISGSGLAGTNLTIGIENGASEVVDLSSLVGSDDQNISGSGLAGTNLTIGIENGTSEVVDLSSLVGTDDQIASEVNITDAGGNFTSTEVEGALAELAAGSTDDQNISGSGLAGTNLTIGIENGTSEVVDLSSLVGTDDQTAAEVTYDNTTSGLTAVDVQAAIDEVAAGSTDDQDISGSGLAGTNLTIGIENGASEVVDLSSLVGSDDQNISGSGLAGTNLTIGIENGTSEVVDLSSLVGTDDQDLTGASLSGANILQIDIENGASTTVDLSSLDDSGTDDQNISGSGLAGTNLTIGIENGTSEVVDLSSLVGTDDQIASEVNITDAGGNFTSTEVEGALAELAAGSTDDQNISGSGLAGTNLTIGIENGTSEVVDLSSLVGTDDQTAAEVTYDNTTSGLTAVDVQAAIDEVAAGSTDDQDISGSGLTGTNLTIGIENGASEVVDLSSLVGSDDQNISGSGLAGTNLTIGIENGTSEVVDLSSLVGTDDQNLTGASLSGANILQIDIENGASTTVDLSSLDDSGTDDQNIESLAVDTGTNILTVGIEDGTSQTVDLSHLDDNGTDDQYDDEVPLRTPIDVDEGGAASPTNETNVEEVIQAIAPITSKAARIFYPPSIAIDASTNGVGYTVDLYQQYLDQYGNVATSNFTSSAGAPATVPTYVATDLYYYVTYADPTVFANLSINASGVLTYDIIGQPSDYNSLINVVFVVK</sequence>
<dbReference type="RefSeq" id="WP_129602686.1">
    <property type="nucleotide sequence ID" value="NZ_CP035544.1"/>
</dbReference>
<dbReference type="OrthoDB" id="9808953at2"/>
<keyword evidence="3" id="KW-1185">Reference proteome</keyword>
<accession>A0A411E7A0</accession>
<feature type="signal peptide" evidence="1">
    <location>
        <begin position="1"/>
        <end position="18"/>
    </location>
</feature>
<organism evidence="2 3">
    <name type="scientific">Muriicola soli</name>
    <dbReference type="NCBI Taxonomy" id="2507538"/>
    <lineage>
        <taxon>Bacteria</taxon>
        <taxon>Pseudomonadati</taxon>
        <taxon>Bacteroidota</taxon>
        <taxon>Flavobacteriia</taxon>
        <taxon>Flavobacteriales</taxon>
        <taxon>Flavobacteriaceae</taxon>
        <taxon>Muriicola</taxon>
    </lineage>
</organism>
<evidence type="ECO:0000256" key="1">
    <source>
        <dbReference type="SAM" id="SignalP"/>
    </source>
</evidence>
<name>A0A411E7A0_9FLAO</name>
<proteinExistence type="predicted"/>
<dbReference type="EMBL" id="CP035544">
    <property type="protein sequence ID" value="QBA63569.1"/>
    <property type="molecule type" value="Genomic_DNA"/>
</dbReference>
<keyword evidence="1" id="KW-0732">Signal</keyword>
<gene>
    <name evidence="2" type="ORF">EQY75_02795</name>
</gene>
<evidence type="ECO:0000313" key="3">
    <source>
        <dbReference type="Proteomes" id="UP000290889"/>
    </source>
</evidence>
<feature type="chain" id="PRO_5019468474" evidence="1">
    <location>
        <begin position="19"/>
        <end position="3031"/>
    </location>
</feature>
<protein>
    <submittedName>
        <fullName evidence="2">Uncharacterized protein</fullName>
    </submittedName>
</protein>
<reference evidence="2 3" key="1">
    <citation type="submission" date="2019-01" db="EMBL/GenBank/DDBJ databases">
        <title>Muriicola soli sp. nov., isolated from soil.</title>
        <authorList>
            <person name="Kang H.J."/>
            <person name="Kim S.B."/>
        </authorList>
    </citation>
    <scope>NUCLEOTIDE SEQUENCE [LARGE SCALE GENOMIC DNA]</scope>
    <source>
        <strain evidence="2 3">MMS17-SY002</strain>
    </source>
</reference>
<evidence type="ECO:0000313" key="2">
    <source>
        <dbReference type="EMBL" id="QBA63569.1"/>
    </source>
</evidence>
<dbReference type="KEGG" id="mur:EQY75_02795"/>